<dbReference type="Gene3D" id="1.10.150.50">
    <property type="entry name" value="Transcription Factor, Ets-1"/>
    <property type="match status" value="1"/>
</dbReference>
<accession>A0A210QEN2</accession>
<protein>
    <submittedName>
        <fullName evidence="2">Sterile alpha motif domain-containing protein 15</fullName>
    </submittedName>
</protein>
<dbReference type="InterPro" id="IPR001660">
    <property type="entry name" value="SAM"/>
</dbReference>
<proteinExistence type="predicted"/>
<feature type="domain" description="SAM" evidence="1">
    <location>
        <begin position="25"/>
        <end position="88"/>
    </location>
</feature>
<gene>
    <name evidence="2" type="ORF">KP79_PYT10663</name>
</gene>
<organism evidence="2 3">
    <name type="scientific">Mizuhopecten yessoensis</name>
    <name type="common">Japanese scallop</name>
    <name type="synonym">Patinopecten yessoensis</name>
    <dbReference type="NCBI Taxonomy" id="6573"/>
    <lineage>
        <taxon>Eukaryota</taxon>
        <taxon>Metazoa</taxon>
        <taxon>Spiralia</taxon>
        <taxon>Lophotrochozoa</taxon>
        <taxon>Mollusca</taxon>
        <taxon>Bivalvia</taxon>
        <taxon>Autobranchia</taxon>
        <taxon>Pteriomorphia</taxon>
        <taxon>Pectinida</taxon>
        <taxon>Pectinoidea</taxon>
        <taxon>Pectinidae</taxon>
        <taxon>Mizuhopecten</taxon>
    </lineage>
</organism>
<dbReference type="AlphaFoldDB" id="A0A210QEN2"/>
<dbReference type="Proteomes" id="UP000242188">
    <property type="component" value="Unassembled WGS sequence"/>
</dbReference>
<sequence length="139" mass="16289">MQSRRVSRRVVDSDYNSGISECLYWNEKQVADWVEEQGFPQYKQCFLTNCVTGRMLIATDTSALPSMGITDFEDMKRLTKLIRDLIGIPKLHSKRDVAMGCPKVAYLELKRRTGHKMDNTTYKSFKHQHRHFFSPPNKW</sequence>
<comment type="caution">
    <text evidence="2">The sequence shown here is derived from an EMBL/GenBank/DDBJ whole genome shotgun (WGS) entry which is preliminary data.</text>
</comment>
<evidence type="ECO:0000313" key="2">
    <source>
        <dbReference type="EMBL" id="OWF47206.1"/>
    </source>
</evidence>
<dbReference type="PROSITE" id="PS50105">
    <property type="entry name" value="SAM_DOMAIN"/>
    <property type="match status" value="1"/>
</dbReference>
<dbReference type="InterPro" id="IPR013761">
    <property type="entry name" value="SAM/pointed_sf"/>
</dbReference>
<dbReference type="SMART" id="SM00454">
    <property type="entry name" value="SAM"/>
    <property type="match status" value="1"/>
</dbReference>
<dbReference type="EMBL" id="NEDP02003995">
    <property type="protein sequence ID" value="OWF47206.1"/>
    <property type="molecule type" value="Genomic_DNA"/>
</dbReference>
<dbReference type="PANTHER" id="PTHR46829">
    <property type="entry name" value="STERILE ALPHA MOTIF DOMAIN-CONTAINING PROTEIN 15"/>
    <property type="match status" value="1"/>
</dbReference>
<dbReference type="PANTHER" id="PTHR46829:SF1">
    <property type="entry name" value="STERILE ALPHA MOTIF DOMAIN-CONTAINING PROTEIN 15"/>
    <property type="match status" value="1"/>
</dbReference>
<reference evidence="2 3" key="1">
    <citation type="journal article" date="2017" name="Nat. Ecol. Evol.">
        <title>Scallop genome provides insights into evolution of bilaterian karyotype and development.</title>
        <authorList>
            <person name="Wang S."/>
            <person name="Zhang J."/>
            <person name="Jiao W."/>
            <person name="Li J."/>
            <person name="Xun X."/>
            <person name="Sun Y."/>
            <person name="Guo X."/>
            <person name="Huan P."/>
            <person name="Dong B."/>
            <person name="Zhang L."/>
            <person name="Hu X."/>
            <person name="Sun X."/>
            <person name="Wang J."/>
            <person name="Zhao C."/>
            <person name="Wang Y."/>
            <person name="Wang D."/>
            <person name="Huang X."/>
            <person name="Wang R."/>
            <person name="Lv J."/>
            <person name="Li Y."/>
            <person name="Zhang Z."/>
            <person name="Liu B."/>
            <person name="Lu W."/>
            <person name="Hui Y."/>
            <person name="Liang J."/>
            <person name="Zhou Z."/>
            <person name="Hou R."/>
            <person name="Li X."/>
            <person name="Liu Y."/>
            <person name="Li H."/>
            <person name="Ning X."/>
            <person name="Lin Y."/>
            <person name="Zhao L."/>
            <person name="Xing Q."/>
            <person name="Dou J."/>
            <person name="Li Y."/>
            <person name="Mao J."/>
            <person name="Guo H."/>
            <person name="Dou H."/>
            <person name="Li T."/>
            <person name="Mu C."/>
            <person name="Jiang W."/>
            <person name="Fu Q."/>
            <person name="Fu X."/>
            <person name="Miao Y."/>
            <person name="Liu J."/>
            <person name="Yu Q."/>
            <person name="Li R."/>
            <person name="Liao H."/>
            <person name="Li X."/>
            <person name="Kong Y."/>
            <person name="Jiang Z."/>
            <person name="Chourrout D."/>
            <person name="Li R."/>
            <person name="Bao Z."/>
        </authorList>
    </citation>
    <scope>NUCLEOTIDE SEQUENCE [LARGE SCALE GENOMIC DNA]</scope>
    <source>
        <strain evidence="2 3">PY_sf001</strain>
    </source>
</reference>
<name>A0A210QEN2_MIZYE</name>
<keyword evidence="3" id="KW-1185">Reference proteome</keyword>
<dbReference type="Pfam" id="PF00536">
    <property type="entry name" value="SAM_1"/>
    <property type="match status" value="1"/>
</dbReference>
<evidence type="ECO:0000259" key="1">
    <source>
        <dbReference type="PROSITE" id="PS50105"/>
    </source>
</evidence>
<dbReference type="SUPFAM" id="SSF47769">
    <property type="entry name" value="SAM/Pointed domain"/>
    <property type="match status" value="1"/>
</dbReference>
<dbReference type="OrthoDB" id="6133291at2759"/>
<evidence type="ECO:0000313" key="3">
    <source>
        <dbReference type="Proteomes" id="UP000242188"/>
    </source>
</evidence>